<organism evidence="1">
    <name type="scientific">Fagus sylvatica</name>
    <name type="common">Beechnut</name>
    <dbReference type="NCBI Taxonomy" id="28930"/>
    <lineage>
        <taxon>Eukaryota</taxon>
        <taxon>Viridiplantae</taxon>
        <taxon>Streptophyta</taxon>
        <taxon>Embryophyta</taxon>
        <taxon>Tracheophyta</taxon>
        <taxon>Spermatophyta</taxon>
        <taxon>Magnoliopsida</taxon>
        <taxon>eudicotyledons</taxon>
        <taxon>Gunneridae</taxon>
        <taxon>Pentapetalae</taxon>
        <taxon>rosids</taxon>
        <taxon>fabids</taxon>
        <taxon>Fagales</taxon>
        <taxon>Fagaceae</taxon>
        <taxon>Fagus</taxon>
    </lineage>
</organism>
<reference evidence="1" key="1">
    <citation type="submission" date="2018-02" db="EMBL/GenBank/DDBJ databases">
        <authorList>
            <person name="Cohen D.B."/>
            <person name="Kent A.D."/>
        </authorList>
    </citation>
    <scope>NUCLEOTIDE SEQUENCE</scope>
</reference>
<dbReference type="EMBL" id="OIVN01000393">
    <property type="protein sequence ID" value="SPC79515.1"/>
    <property type="molecule type" value="Genomic_DNA"/>
</dbReference>
<protein>
    <submittedName>
        <fullName evidence="1">Uncharacterized protein</fullName>
    </submittedName>
</protein>
<gene>
    <name evidence="1" type="ORF">FSB_LOCUS7397</name>
</gene>
<evidence type="ECO:0000313" key="1">
    <source>
        <dbReference type="EMBL" id="SPC79515.1"/>
    </source>
</evidence>
<accession>A0A2N9EXF0</accession>
<proteinExistence type="predicted"/>
<name>A0A2N9EXF0_FAGSY</name>
<dbReference type="AlphaFoldDB" id="A0A2N9EXF0"/>
<sequence length="66" mass="7100">MPGENAIPQNCLKENVVGCNIRKVLQEECFDDIDSGVIGLGSDFKMDANSGLELGILIDLGSDLKF</sequence>